<dbReference type="EMBL" id="LJGW01000377">
    <property type="protein sequence ID" value="OEV09218.1"/>
    <property type="molecule type" value="Genomic_DNA"/>
</dbReference>
<name>A0A1E7KZ40_9ACTN</name>
<proteinExistence type="predicted"/>
<evidence type="ECO:0000313" key="3">
    <source>
        <dbReference type="Proteomes" id="UP000176005"/>
    </source>
</evidence>
<organism evidence="2 3">
    <name type="scientific">Streptomyces nanshensis</name>
    <dbReference type="NCBI Taxonomy" id="518642"/>
    <lineage>
        <taxon>Bacteria</taxon>
        <taxon>Bacillati</taxon>
        <taxon>Actinomycetota</taxon>
        <taxon>Actinomycetes</taxon>
        <taxon>Kitasatosporales</taxon>
        <taxon>Streptomycetaceae</taxon>
        <taxon>Streptomyces</taxon>
    </lineage>
</organism>
<evidence type="ECO:0000313" key="2">
    <source>
        <dbReference type="EMBL" id="OEV09218.1"/>
    </source>
</evidence>
<reference evidence="2 3" key="1">
    <citation type="journal article" date="2016" name="Front. Microbiol.">
        <title>Comparative Genomics Analysis of Streptomyces Species Reveals Their Adaptation to the Marine Environment and Their Diversity at the Genomic Level.</title>
        <authorList>
            <person name="Tian X."/>
            <person name="Zhang Z."/>
            <person name="Yang T."/>
            <person name="Chen M."/>
            <person name="Li J."/>
            <person name="Chen F."/>
            <person name="Yang J."/>
            <person name="Li W."/>
            <person name="Zhang B."/>
            <person name="Zhang Z."/>
            <person name="Wu J."/>
            <person name="Zhang C."/>
            <person name="Long L."/>
            <person name="Xiao J."/>
        </authorList>
    </citation>
    <scope>NUCLEOTIDE SEQUENCE [LARGE SCALE GENOMIC DNA]</scope>
    <source>
        <strain evidence="2 3">SCSIO 10429</strain>
    </source>
</reference>
<dbReference type="Proteomes" id="UP000176005">
    <property type="component" value="Unassembled WGS sequence"/>
</dbReference>
<feature type="domain" description="DUF5753" evidence="1">
    <location>
        <begin position="93"/>
        <end position="273"/>
    </location>
</feature>
<evidence type="ECO:0000259" key="1">
    <source>
        <dbReference type="Pfam" id="PF19054"/>
    </source>
</evidence>
<keyword evidence="3" id="KW-1185">Reference proteome</keyword>
<accession>A0A1E7KZ40</accession>
<dbReference type="AlphaFoldDB" id="A0A1E7KZ40"/>
<protein>
    <recommendedName>
        <fullName evidence="1">DUF5753 domain-containing protein</fullName>
    </recommendedName>
</protein>
<dbReference type="Pfam" id="PF13560">
    <property type="entry name" value="HTH_31"/>
    <property type="match status" value="1"/>
</dbReference>
<dbReference type="InterPro" id="IPR043917">
    <property type="entry name" value="DUF5753"/>
</dbReference>
<dbReference type="RefSeq" id="WP_216311794.1">
    <property type="nucleotide sequence ID" value="NZ_LJGW01000377.1"/>
</dbReference>
<comment type="caution">
    <text evidence="2">The sequence shown here is derived from an EMBL/GenBank/DDBJ whole genome shotgun (WGS) entry which is preliminary data.</text>
</comment>
<sequence>MVWGTYLRGLRNQQHLNLADVVQAGAARSIATLSRVETATTPLTESVLVELLTFYGANDPPLSLGLGRVPVGRVWRSAFTDVYPRWAERRTCLDRAVTEIRSYSTLSVPEWLQTPAYASALACRGHTVPTTADLGRTERPLPLRRYLLERHPPRDGFAALVDETVLARPIGGRAVLHQQLEDLCSRVEDDRPRIRVRIFPLAAWENAPAPGPAASHLTFPPGGSMPALLHQEAQHNGGTYLTAPCTVASHRASFTGMWEQAGSRQQSLDILHRHLRAL</sequence>
<gene>
    <name evidence="2" type="ORF">AN218_22345</name>
</gene>
<dbReference type="Pfam" id="PF19054">
    <property type="entry name" value="DUF5753"/>
    <property type="match status" value="1"/>
</dbReference>